<comment type="caution">
    <text evidence="2">The sequence shown here is derived from an EMBL/GenBank/DDBJ whole genome shotgun (WGS) entry which is preliminary data.</text>
</comment>
<keyword evidence="3" id="KW-1185">Reference proteome</keyword>
<evidence type="ECO:0000256" key="1">
    <source>
        <dbReference type="SAM" id="MobiDB-lite"/>
    </source>
</evidence>
<feature type="compositionally biased region" description="Polar residues" evidence="1">
    <location>
        <begin position="1"/>
        <end position="10"/>
    </location>
</feature>
<organism evidence="2 3">
    <name type="scientific">Stylosanthes scabra</name>
    <dbReference type="NCBI Taxonomy" id="79078"/>
    <lineage>
        <taxon>Eukaryota</taxon>
        <taxon>Viridiplantae</taxon>
        <taxon>Streptophyta</taxon>
        <taxon>Embryophyta</taxon>
        <taxon>Tracheophyta</taxon>
        <taxon>Spermatophyta</taxon>
        <taxon>Magnoliopsida</taxon>
        <taxon>eudicotyledons</taxon>
        <taxon>Gunneridae</taxon>
        <taxon>Pentapetalae</taxon>
        <taxon>rosids</taxon>
        <taxon>fabids</taxon>
        <taxon>Fabales</taxon>
        <taxon>Fabaceae</taxon>
        <taxon>Papilionoideae</taxon>
        <taxon>50 kb inversion clade</taxon>
        <taxon>dalbergioids sensu lato</taxon>
        <taxon>Dalbergieae</taxon>
        <taxon>Pterocarpus clade</taxon>
        <taxon>Stylosanthes</taxon>
    </lineage>
</organism>
<feature type="compositionally biased region" description="Basic residues" evidence="1">
    <location>
        <begin position="24"/>
        <end position="34"/>
    </location>
</feature>
<proteinExistence type="predicted"/>
<sequence>MESTATSQRTPMLEFPMTIPLAQPRHRPPRKRRRTLTEGFTIQDTCLRTQQYYQERCIPRPTVESQRDGESYASNFGSLYDDSSSESSVSIGLTILSAAHPSPVTDSGDSTSTSSDSSLWDMDIIGRIVEQNRQFRARRD</sequence>
<gene>
    <name evidence="2" type="ORF">PIB30_082880</name>
</gene>
<evidence type="ECO:0000313" key="2">
    <source>
        <dbReference type="EMBL" id="MED6212395.1"/>
    </source>
</evidence>
<reference evidence="2 3" key="1">
    <citation type="journal article" date="2023" name="Plants (Basel)">
        <title>Bridging the Gap: Combining Genomics and Transcriptomics Approaches to Understand Stylosanthes scabra, an Orphan Legume from the Brazilian Caatinga.</title>
        <authorList>
            <person name="Ferreira-Neto J.R.C."/>
            <person name="da Silva M.D."/>
            <person name="Binneck E."/>
            <person name="de Melo N.F."/>
            <person name="da Silva R.H."/>
            <person name="de Melo A.L.T.M."/>
            <person name="Pandolfi V."/>
            <person name="Bustamante F.O."/>
            <person name="Brasileiro-Vidal A.C."/>
            <person name="Benko-Iseppon A.M."/>
        </authorList>
    </citation>
    <scope>NUCLEOTIDE SEQUENCE [LARGE SCALE GENOMIC DNA]</scope>
    <source>
        <tissue evidence="2">Leaves</tissue>
    </source>
</reference>
<evidence type="ECO:0000313" key="3">
    <source>
        <dbReference type="Proteomes" id="UP001341840"/>
    </source>
</evidence>
<dbReference type="Proteomes" id="UP001341840">
    <property type="component" value="Unassembled WGS sequence"/>
</dbReference>
<feature type="compositionally biased region" description="Low complexity" evidence="1">
    <location>
        <begin position="105"/>
        <end position="118"/>
    </location>
</feature>
<protein>
    <submittedName>
        <fullName evidence="2">Uncharacterized protein</fullName>
    </submittedName>
</protein>
<feature type="region of interest" description="Disordered" evidence="1">
    <location>
        <begin position="58"/>
        <end position="85"/>
    </location>
</feature>
<accession>A0ABU6YPQ4</accession>
<name>A0ABU6YPQ4_9FABA</name>
<feature type="region of interest" description="Disordered" evidence="1">
    <location>
        <begin position="1"/>
        <end position="39"/>
    </location>
</feature>
<dbReference type="EMBL" id="JASCZI010242946">
    <property type="protein sequence ID" value="MED6212395.1"/>
    <property type="molecule type" value="Genomic_DNA"/>
</dbReference>
<feature type="region of interest" description="Disordered" evidence="1">
    <location>
        <begin position="99"/>
        <end position="118"/>
    </location>
</feature>